<proteinExistence type="predicted"/>
<dbReference type="PANTHER" id="PTHR43763:SF6">
    <property type="entry name" value="XAA-PRO AMINOPEPTIDASE 1"/>
    <property type="match status" value="1"/>
</dbReference>
<dbReference type="EMBL" id="MU069438">
    <property type="protein sequence ID" value="KAF5843714.1"/>
    <property type="molecule type" value="Genomic_DNA"/>
</dbReference>
<dbReference type="Proteomes" id="UP000815325">
    <property type="component" value="Unassembled WGS sequence"/>
</dbReference>
<dbReference type="Gene3D" id="3.40.350.10">
    <property type="entry name" value="Creatinase/prolidase N-terminal domain"/>
    <property type="match status" value="1"/>
</dbReference>
<accession>A0ABQ7HA35</accession>
<feature type="compositionally biased region" description="Low complexity" evidence="1">
    <location>
        <begin position="147"/>
        <end position="158"/>
    </location>
</feature>
<comment type="caution">
    <text evidence="2">The sequence shown here is derived from an EMBL/GenBank/DDBJ whole genome shotgun (WGS) entry which is preliminary data.</text>
</comment>
<evidence type="ECO:0008006" key="4">
    <source>
        <dbReference type="Google" id="ProtNLM"/>
    </source>
</evidence>
<dbReference type="Pfam" id="PF16189">
    <property type="entry name" value="Creatinase_N_2"/>
    <property type="match status" value="1"/>
</dbReference>
<evidence type="ECO:0000256" key="1">
    <source>
        <dbReference type="SAM" id="MobiDB-lite"/>
    </source>
</evidence>
<protein>
    <recommendedName>
        <fullName evidence="4">Encoded protein</fullName>
    </recommendedName>
</protein>
<dbReference type="InterPro" id="IPR029149">
    <property type="entry name" value="Creatin/AminoP/Spt16_N"/>
</dbReference>
<evidence type="ECO:0000313" key="3">
    <source>
        <dbReference type="Proteomes" id="UP000815325"/>
    </source>
</evidence>
<dbReference type="PANTHER" id="PTHR43763">
    <property type="entry name" value="XAA-PRO AMINOPEPTIDASE 1"/>
    <property type="match status" value="1"/>
</dbReference>
<gene>
    <name evidence="2" type="ORF">DUNSADRAFT_8229</name>
</gene>
<dbReference type="InterPro" id="IPR050422">
    <property type="entry name" value="X-Pro_aminopeptidase_P"/>
</dbReference>
<feature type="region of interest" description="Disordered" evidence="1">
    <location>
        <begin position="126"/>
        <end position="158"/>
    </location>
</feature>
<name>A0ABQ7HA35_DUNSA</name>
<sequence length="214" mass="22355">MGSDVHSSPMIQCSLEVPLVGHAAVPCSDSAALVAWLFNLRGSDVQCNPVFVSYATVGADGSAVLYVEQSKLTEEVKAHLKEAQVTVKDYSLFADDVASATSTGKSVWLDASKVSFAIFNAAKQASVPSEGNGAPSSKRAKTDKGKAAAPSGAASPADASSIPQIVEFASPVNNAKAIKNDAELDGMREAHLRDAVALCELLYTLEKDVSARQR</sequence>
<evidence type="ECO:0000313" key="2">
    <source>
        <dbReference type="EMBL" id="KAF5843714.1"/>
    </source>
</evidence>
<organism evidence="2 3">
    <name type="scientific">Dunaliella salina</name>
    <name type="common">Green alga</name>
    <name type="synonym">Protococcus salinus</name>
    <dbReference type="NCBI Taxonomy" id="3046"/>
    <lineage>
        <taxon>Eukaryota</taxon>
        <taxon>Viridiplantae</taxon>
        <taxon>Chlorophyta</taxon>
        <taxon>core chlorophytes</taxon>
        <taxon>Chlorophyceae</taxon>
        <taxon>CS clade</taxon>
        <taxon>Chlamydomonadales</taxon>
        <taxon>Dunaliellaceae</taxon>
        <taxon>Dunaliella</taxon>
    </lineage>
</organism>
<reference evidence="2" key="1">
    <citation type="submission" date="2017-08" db="EMBL/GenBank/DDBJ databases">
        <authorList>
            <person name="Polle J.E."/>
            <person name="Barry K."/>
            <person name="Cushman J."/>
            <person name="Schmutz J."/>
            <person name="Tran D."/>
            <person name="Hathwaick L.T."/>
            <person name="Yim W.C."/>
            <person name="Jenkins J."/>
            <person name="Mckie-Krisberg Z.M."/>
            <person name="Prochnik S."/>
            <person name="Lindquist E."/>
            <person name="Dockter R.B."/>
            <person name="Adam C."/>
            <person name="Molina H."/>
            <person name="Bunkerborg J."/>
            <person name="Jin E."/>
            <person name="Buchheim M."/>
            <person name="Magnuson J."/>
        </authorList>
    </citation>
    <scope>NUCLEOTIDE SEQUENCE</scope>
    <source>
        <strain evidence="2">CCAP 19/18</strain>
    </source>
</reference>
<keyword evidence="3" id="KW-1185">Reference proteome</keyword>